<reference evidence="1 2" key="1">
    <citation type="submission" date="2019-03" db="EMBL/GenBank/DDBJ databases">
        <title>First draft genome of Liparis tanakae, snailfish: a comprehensive survey of snailfish specific genes.</title>
        <authorList>
            <person name="Kim W."/>
            <person name="Song I."/>
            <person name="Jeong J.-H."/>
            <person name="Kim D."/>
            <person name="Kim S."/>
            <person name="Ryu S."/>
            <person name="Song J.Y."/>
            <person name="Lee S.K."/>
        </authorList>
    </citation>
    <scope>NUCLEOTIDE SEQUENCE [LARGE SCALE GENOMIC DNA]</scope>
    <source>
        <tissue evidence="1">Muscle</tissue>
    </source>
</reference>
<dbReference type="AlphaFoldDB" id="A0A4Z2I5A3"/>
<name>A0A4Z2I5A3_9TELE</name>
<keyword evidence="2" id="KW-1185">Reference proteome</keyword>
<proteinExistence type="predicted"/>
<accession>A0A4Z2I5A3</accession>
<evidence type="ECO:0000313" key="2">
    <source>
        <dbReference type="Proteomes" id="UP000314294"/>
    </source>
</evidence>
<gene>
    <name evidence="1" type="ORF">EYF80_016800</name>
</gene>
<dbReference type="Proteomes" id="UP000314294">
    <property type="component" value="Unassembled WGS sequence"/>
</dbReference>
<dbReference type="EMBL" id="SRLO01000130">
    <property type="protein sequence ID" value="TNN73010.1"/>
    <property type="molecule type" value="Genomic_DNA"/>
</dbReference>
<sequence>MDNILDIREENMTRRSGMFDFRWQFLSNTGALVLNMYAVQHASDTLSPPLRDQCIAVRYNLTLPWVTSDPGR</sequence>
<organism evidence="1 2">
    <name type="scientific">Liparis tanakae</name>
    <name type="common">Tanaka's snailfish</name>
    <dbReference type="NCBI Taxonomy" id="230148"/>
    <lineage>
        <taxon>Eukaryota</taxon>
        <taxon>Metazoa</taxon>
        <taxon>Chordata</taxon>
        <taxon>Craniata</taxon>
        <taxon>Vertebrata</taxon>
        <taxon>Euteleostomi</taxon>
        <taxon>Actinopterygii</taxon>
        <taxon>Neopterygii</taxon>
        <taxon>Teleostei</taxon>
        <taxon>Neoteleostei</taxon>
        <taxon>Acanthomorphata</taxon>
        <taxon>Eupercaria</taxon>
        <taxon>Perciformes</taxon>
        <taxon>Cottioidei</taxon>
        <taxon>Cottales</taxon>
        <taxon>Liparidae</taxon>
        <taxon>Liparis</taxon>
    </lineage>
</organism>
<evidence type="ECO:0000313" key="1">
    <source>
        <dbReference type="EMBL" id="TNN73010.1"/>
    </source>
</evidence>
<protein>
    <submittedName>
        <fullName evidence="1">Uncharacterized protein</fullName>
    </submittedName>
</protein>
<comment type="caution">
    <text evidence="1">The sequence shown here is derived from an EMBL/GenBank/DDBJ whole genome shotgun (WGS) entry which is preliminary data.</text>
</comment>